<evidence type="ECO:0000259" key="6">
    <source>
        <dbReference type="PROSITE" id="PS50262"/>
    </source>
</evidence>
<keyword evidence="3 5" id="KW-1133">Transmembrane helix</keyword>
<keyword evidence="2 5" id="KW-0812">Transmembrane</keyword>
<feature type="transmembrane region" description="Helical" evidence="5">
    <location>
        <begin position="64"/>
        <end position="85"/>
    </location>
</feature>
<organism evidence="7 8">
    <name type="scientific">Meloidogyne graminicola</name>
    <dbReference type="NCBI Taxonomy" id="189291"/>
    <lineage>
        <taxon>Eukaryota</taxon>
        <taxon>Metazoa</taxon>
        <taxon>Ecdysozoa</taxon>
        <taxon>Nematoda</taxon>
        <taxon>Chromadorea</taxon>
        <taxon>Rhabditida</taxon>
        <taxon>Tylenchina</taxon>
        <taxon>Tylenchomorpha</taxon>
        <taxon>Tylenchoidea</taxon>
        <taxon>Meloidogynidae</taxon>
        <taxon>Meloidogyninae</taxon>
        <taxon>Meloidogyne</taxon>
    </lineage>
</organism>
<dbReference type="Gene3D" id="1.20.1070.10">
    <property type="entry name" value="Rhodopsin 7-helix transmembrane proteins"/>
    <property type="match status" value="1"/>
</dbReference>
<accession>A0A8S9ZI48</accession>
<reference evidence="7" key="1">
    <citation type="journal article" date="2020" name="Ecol. Evol.">
        <title>Genome structure and content of the rice root-knot nematode (Meloidogyne graminicola).</title>
        <authorList>
            <person name="Phan N.T."/>
            <person name="Danchin E.G.J."/>
            <person name="Klopp C."/>
            <person name="Perfus-Barbeoch L."/>
            <person name="Kozlowski D.K."/>
            <person name="Koutsovoulos G.D."/>
            <person name="Lopez-Roques C."/>
            <person name="Bouchez O."/>
            <person name="Zahm M."/>
            <person name="Besnard G."/>
            <person name="Bellafiore S."/>
        </authorList>
    </citation>
    <scope>NUCLEOTIDE SEQUENCE</scope>
    <source>
        <strain evidence="7">VN-18</strain>
    </source>
</reference>
<feature type="transmembrane region" description="Helical" evidence="5">
    <location>
        <begin position="27"/>
        <end position="52"/>
    </location>
</feature>
<evidence type="ECO:0000256" key="4">
    <source>
        <dbReference type="ARBA" id="ARBA00023136"/>
    </source>
</evidence>
<dbReference type="AlphaFoldDB" id="A0A8S9ZI48"/>
<evidence type="ECO:0000256" key="1">
    <source>
        <dbReference type="ARBA" id="ARBA00004370"/>
    </source>
</evidence>
<comment type="caution">
    <text evidence="7">The sequence shown here is derived from an EMBL/GenBank/DDBJ whole genome shotgun (WGS) entry which is preliminary data.</text>
</comment>
<evidence type="ECO:0000256" key="5">
    <source>
        <dbReference type="SAM" id="Phobius"/>
    </source>
</evidence>
<dbReference type="Proteomes" id="UP000605970">
    <property type="component" value="Unassembled WGS sequence"/>
</dbReference>
<feature type="transmembrane region" description="Helical" evidence="5">
    <location>
        <begin position="91"/>
        <end position="107"/>
    </location>
</feature>
<sequence>MSTIGILLNSSLVYVTAKSKTLNSPCHLLIAFDCFGSALYQLSSWLSITVLFGPKYQFIPIRLCCLQILPLFQFGYTSSFISMYLISLDRLISVIFPFWFIFYLFLFN</sequence>
<evidence type="ECO:0000256" key="2">
    <source>
        <dbReference type="ARBA" id="ARBA00022692"/>
    </source>
</evidence>
<feature type="domain" description="G-protein coupled receptors family 1 profile" evidence="6">
    <location>
        <begin position="8"/>
        <end position="108"/>
    </location>
</feature>
<evidence type="ECO:0000313" key="8">
    <source>
        <dbReference type="Proteomes" id="UP000605970"/>
    </source>
</evidence>
<dbReference type="OrthoDB" id="5820127at2759"/>
<gene>
    <name evidence="7" type="ORF">Mgra_00007586</name>
</gene>
<dbReference type="GO" id="GO:0016020">
    <property type="term" value="C:membrane"/>
    <property type="evidence" value="ECO:0007669"/>
    <property type="project" value="UniProtKB-SubCell"/>
</dbReference>
<keyword evidence="8" id="KW-1185">Reference proteome</keyword>
<proteinExistence type="predicted"/>
<dbReference type="PROSITE" id="PS50262">
    <property type="entry name" value="G_PROTEIN_RECEP_F1_2"/>
    <property type="match status" value="1"/>
</dbReference>
<name>A0A8S9ZI48_9BILA</name>
<keyword evidence="4 5" id="KW-0472">Membrane</keyword>
<dbReference type="InterPro" id="IPR017452">
    <property type="entry name" value="GPCR_Rhodpsn_7TM"/>
</dbReference>
<dbReference type="Pfam" id="PF10320">
    <property type="entry name" value="7TM_GPCR_Srsx"/>
    <property type="match status" value="1"/>
</dbReference>
<dbReference type="InterPro" id="IPR019424">
    <property type="entry name" value="7TM_GPCR_Srsx"/>
</dbReference>
<dbReference type="SUPFAM" id="SSF81321">
    <property type="entry name" value="Family A G protein-coupled receptor-like"/>
    <property type="match status" value="1"/>
</dbReference>
<protein>
    <recommendedName>
        <fullName evidence="6">G-protein coupled receptors family 1 profile domain-containing protein</fullName>
    </recommendedName>
</protein>
<dbReference type="EMBL" id="JABEBT010000087">
    <property type="protein sequence ID" value="KAF7633004.1"/>
    <property type="molecule type" value="Genomic_DNA"/>
</dbReference>
<evidence type="ECO:0000313" key="7">
    <source>
        <dbReference type="EMBL" id="KAF7633004.1"/>
    </source>
</evidence>
<comment type="subcellular location">
    <subcellularLocation>
        <location evidence="1">Membrane</location>
    </subcellularLocation>
</comment>
<evidence type="ECO:0000256" key="3">
    <source>
        <dbReference type="ARBA" id="ARBA00022989"/>
    </source>
</evidence>